<sequence>MEELFETLSFRLLDQPLLSPPPRNLAEGEAVVIARWIGPQWGALLSVINSGPDEDDGELTVHLDATGYRRVPGGWRESLSSGGTNWWTTETPLLRRPEMHARAWTLHHFHVSSHDGLEAHWAIGVAGDAAAWVEVTDVDGPVRQPLEAPLGSFVVAWNGVGPATVELFDRPGSSLGRIGLPRVP</sequence>
<organism evidence="1 2">
    <name type="scientific">Blastococcus jejuensis</name>
    <dbReference type="NCBI Taxonomy" id="351224"/>
    <lineage>
        <taxon>Bacteria</taxon>
        <taxon>Bacillati</taxon>
        <taxon>Actinomycetota</taxon>
        <taxon>Actinomycetes</taxon>
        <taxon>Geodermatophilales</taxon>
        <taxon>Geodermatophilaceae</taxon>
        <taxon>Blastococcus</taxon>
    </lineage>
</organism>
<evidence type="ECO:0000313" key="2">
    <source>
        <dbReference type="Proteomes" id="UP001499924"/>
    </source>
</evidence>
<name>A0ABP6PKD4_9ACTN</name>
<dbReference type="RefSeq" id="WP_344690759.1">
    <property type="nucleotide sequence ID" value="NZ_BAAAVV010000014.1"/>
</dbReference>
<comment type="caution">
    <text evidence="1">The sequence shown here is derived from an EMBL/GenBank/DDBJ whole genome shotgun (WGS) entry which is preliminary data.</text>
</comment>
<reference evidence="2" key="1">
    <citation type="journal article" date="2019" name="Int. J. Syst. Evol. Microbiol.">
        <title>The Global Catalogue of Microorganisms (GCM) 10K type strain sequencing project: providing services to taxonomists for standard genome sequencing and annotation.</title>
        <authorList>
            <consortium name="The Broad Institute Genomics Platform"/>
            <consortium name="The Broad Institute Genome Sequencing Center for Infectious Disease"/>
            <person name="Wu L."/>
            <person name="Ma J."/>
        </authorList>
    </citation>
    <scope>NUCLEOTIDE SEQUENCE [LARGE SCALE GENOMIC DNA]</scope>
    <source>
        <strain evidence="2">JCM 15614</strain>
    </source>
</reference>
<proteinExistence type="predicted"/>
<evidence type="ECO:0000313" key="1">
    <source>
        <dbReference type="EMBL" id="GAA3181273.1"/>
    </source>
</evidence>
<keyword evidence="2" id="KW-1185">Reference proteome</keyword>
<protein>
    <submittedName>
        <fullName evidence="1">Uncharacterized protein</fullName>
    </submittedName>
</protein>
<dbReference type="Proteomes" id="UP001499924">
    <property type="component" value="Unassembled WGS sequence"/>
</dbReference>
<gene>
    <name evidence="1" type="ORF">GCM10010531_39340</name>
</gene>
<accession>A0ABP6PKD4</accession>
<dbReference type="EMBL" id="BAAAVV010000014">
    <property type="protein sequence ID" value="GAA3181273.1"/>
    <property type="molecule type" value="Genomic_DNA"/>
</dbReference>